<accession>A0AAE4B1J4</accession>
<comment type="caution">
    <text evidence="4">The sequence shown here is derived from an EMBL/GenBank/DDBJ whole genome shotgun (WGS) entry which is preliminary data.</text>
</comment>
<dbReference type="GO" id="GO:0016747">
    <property type="term" value="F:acyltransferase activity, transferring groups other than amino-acyl groups"/>
    <property type="evidence" value="ECO:0007669"/>
    <property type="project" value="InterPro"/>
</dbReference>
<evidence type="ECO:0000256" key="2">
    <source>
        <dbReference type="ARBA" id="ARBA00023315"/>
    </source>
</evidence>
<keyword evidence="1" id="KW-0808">Transferase</keyword>
<gene>
    <name evidence="4" type="ORF">J2S42_007351</name>
</gene>
<reference evidence="4 5" key="1">
    <citation type="submission" date="2023-07" db="EMBL/GenBank/DDBJ databases">
        <title>Sequencing the genomes of 1000 actinobacteria strains.</title>
        <authorList>
            <person name="Klenk H.-P."/>
        </authorList>
    </citation>
    <scope>NUCLEOTIDE SEQUENCE [LARGE SCALE GENOMIC DNA]</scope>
    <source>
        <strain evidence="4 5">DSM 44709</strain>
    </source>
</reference>
<proteinExistence type="predicted"/>
<organism evidence="4 5">
    <name type="scientific">Catenuloplanes indicus</name>
    <dbReference type="NCBI Taxonomy" id="137267"/>
    <lineage>
        <taxon>Bacteria</taxon>
        <taxon>Bacillati</taxon>
        <taxon>Actinomycetota</taxon>
        <taxon>Actinomycetes</taxon>
        <taxon>Micromonosporales</taxon>
        <taxon>Micromonosporaceae</taxon>
        <taxon>Catenuloplanes</taxon>
    </lineage>
</organism>
<evidence type="ECO:0000256" key="1">
    <source>
        <dbReference type="ARBA" id="ARBA00022679"/>
    </source>
</evidence>
<dbReference type="InterPro" id="IPR050832">
    <property type="entry name" value="Bact_Acetyltransf"/>
</dbReference>
<dbReference type="Proteomes" id="UP001240236">
    <property type="component" value="Unassembled WGS sequence"/>
</dbReference>
<keyword evidence="5" id="KW-1185">Reference proteome</keyword>
<sequence length="167" mass="17556">MEISPLTAEDHAAAETDLAEVLLECVLGGASVGFTLPFTVADARAYWRGALADPDARTWVARDGGRILGVIRLLPAAQANAPHRAEIAKLLVHPDGRGRGLGGALLVAAEEGARALGRSLLVLDTETGSVAEGLYARRGWTRVGEIPEFALTPAGDRAATTIFRKHV</sequence>
<name>A0AAE4B1J4_9ACTN</name>
<dbReference type="PROSITE" id="PS51186">
    <property type="entry name" value="GNAT"/>
    <property type="match status" value="1"/>
</dbReference>
<evidence type="ECO:0000313" key="5">
    <source>
        <dbReference type="Proteomes" id="UP001240236"/>
    </source>
</evidence>
<dbReference type="Pfam" id="PF00583">
    <property type="entry name" value="Acetyltransf_1"/>
    <property type="match status" value="1"/>
</dbReference>
<evidence type="ECO:0000313" key="4">
    <source>
        <dbReference type="EMBL" id="MDQ0370682.1"/>
    </source>
</evidence>
<dbReference type="InterPro" id="IPR000182">
    <property type="entry name" value="GNAT_dom"/>
</dbReference>
<dbReference type="InterPro" id="IPR016181">
    <property type="entry name" value="Acyl_CoA_acyltransferase"/>
</dbReference>
<dbReference type="EMBL" id="JAUSUZ010000001">
    <property type="protein sequence ID" value="MDQ0370682.1"/>
    <property type="molecule type" value="Genomic_DNA"/>
</dbReference>
<evidence type="ECO:0000259" key="3">
    <source>
        <dbReference type="PROSITE" id="PS51186"/>
    </source>
</evidence>
<dbReference type="PANTHER" id="PTHR43877">
    <property type="entry name" value="AMINOALKYLPHOSPHONATE N-ACETYLTRANSFERASE-RELATED-RELATED"/>
    <property type="match status" value="1"/>
</dbReference>
<dbReference type="SUPFAM" id="SSF55729">
    <property type="entry name" value="Acyl-CoA N-acyltransferases (Nat)"/>
    <property type="match status" value="1"/>
</dbReference>
<dbReference type="AlphaFoldDB" id="A0AAE4B1J4"/>
<feature type="domain" description="N-acetyltransferase" evidence="3">
    <location>
        <begin position="1"/>
        <end position="167"/>
    </location>
</feature>
<dbReference type="RefSeq" id="WP_307246841.1">
    <property type="nucleotide sequence ID" value="NZ_JAUSUZ010000001.1"/>
</dbReference>
<dbReference type="Gene3D" id="3.40.630.30">
    <property type="match status" value="1"/>
</dbReference>
<protein>
    <submittedName>
        <fullName evidence="4">GNAT superfamily N-acetyltransferase</fullName>
    </submittedName>
</protein>
<keyword evidence="2" id="KW-0012">Acyltransferase</keyword>